<dbReference type="NCBIfam" id="TIGR01053">
    <property type="entry name" value="LSD1"/>
    <property type="match status" value="1"/>
</dbReference>
<name>A5DZ67_LODEL</name>
<dbReference type="PROSITE" id="PS50237">
    <property type="entry name" value="HECT"/>
    <property type="match status" value="1"/>
</dbReference>
<dbReference type="OrthoDB" id="8068875at2759"/>
<dbReference type="SUPFAM" id="SSF56204">
    <property type="entry name" value="Hect, E3 ligase catalytic domain"/>
    <property type="match status" value="1"/>
</dbReference>
<gene>
    <name evidence="7" type="ORF">LELG_02654</name>
</gene>
<evidence type="ECO:0000256" key="4">
    <source>
        <dbReference type="ARBA" id="ARBA00022786"/>
    </source>
</evidence>
<dbReference type="GO" id="GO:0000209">
    <property type="term" value="P:protein polyubiquitination"/>
    <property type="evidence" value="ECO:0007669"/>
    <property type="project" value="InterPro"/>
</dbReference>
<dbReference type="GeneID" id="5233217"/>
<dbReference type="KEGG" id="lel:PVL30_003502"/>
<organism evidence="7 8">
    <name type="scientific">Lodderomyces elongisporus (strain ATCC 11503 / CBS 2605 / JCM 1781 / NBRC 1676 / NRRL YB-4239)</name>
    <name type="common">Yeast</name>
    <name type="synonym">Saccharomyces elongisporus</name>
    <dbReference type="NCBI Taxonomy" id="379508"/>
    <lineage>
        <taxon>Eukaryota</taxon>
        <taxon>Fungi</taxon>
        <taxon>Dikarya</taxon>
        <taxon>Ascomycota</taxon>
        <taxon>Saccharomycotina</taxon>
        <taxon>Pichiomycetes</taxon>
        <taxon>Debaryomycetaceae</taxon>
        <taxon>Candida/Lodderomyces clade</taxon>
        <taxon>Lodderomyces</taxon>
    </lineage>
</organism>
<dbReference type="PANTHER" id="PTHR45700:SF8">
    <property type="entry name" value="HECT-TYPE E3 UBIQUITIN TRANSFERASE"/>
    <property type="match status" value="1"/>
</dbReference>
<dbReference type="SMART" id="SM00119">
    <property type="entry name" value="HECTc"/>
    <property type="match status" value="1"/>
</dbReference>
<proteinExistence type="predicted"/>
<dbReference type="Pfam" id="PF00632">
    <property type="entry name" value="HECT"/>
    <property type="match status" value="1"/>
</dbReference>
<evidence type="ECO:0000256" key="3">
    <source>
        <dbReference type="ARBA" id="ARBA00022679"/>
    </source>
</evidence>
<dbReference type="AlphaFoldDB" id="A5DZ67"/>
<dbReference type="Gene3D" id="3.30.2160.10">
    <property type="entry name" value="Hect, E3 ligase catalytic domain"/>
    <property type="match status" value="1"/>
</dbReference>
<dbReference type="eggNOG" id="KOG0941">
    <property type="taxonomic scope" value="Eukaryota"/>
</dbReference>
<protein>
    <recommendedName>
        <fullName evidence="2">HECT-type E3 ubiquitin transferase</fullName>
        <ecNumber evidence="2">2.3.2.26</ecNumber>
    </recommendedName>
</protein>
<dbReference type="CDD" id="cd00078">
    <property type="entry name" value="HECTc"/>
    <property type="match status" value="1"/>
</dbReference>
<feature type="domain" description="HECT" evidence="6">
    <location>
        <begin position="587"/>
        <end position="922"/>
    </location>
</feature>
<dbReference type="OMA" id="MYYLFGA"/>
<dbReference type="GO" id="GO:0061630">
    <property type="term" value="F:ubiquitin protein ligase activity"/>
    <property type="evidence" value="ECO:0007669"/>
    <property type="project" value="UniProtKB-EC"/>
</dbReference>
<evidence type="ECO:0000259" key="6">
    <source>
        <dbReference type="PROSITE" id="PS50237"/>
    </source>
</evidence>
<dbReference type="VEuPathDB" id="FungiDB:LELG_02654"/>
<keyword evidence="4 5" id="KW-0833">Ubl conjugation pathway</keyword>
<keyword evidence="8" id="KW-1185">Reference proteome</keyword>
<evidence type="ECO:0000256" key="5">
    <source>
        <dbReference type="PROSITE-ProRule" id="PRU00104"/>
    </source>
</evidence>
<dbReference type="EMBL" id="CH981526">
    <property type="protein sequence ID" value="EDK44475.1"/>
    <property type="molecule type" value="Genomic_DNA"/>
</dbReference>
<keyword evidence="3" id="KW-0808">Transferase</keyword>
<reference evidence="7 8" key="1">
    <citation type="journal article" date="2009" name="Nature">
        <title>Evolution of pathogenicity and sexual reproduction in eight Candida genomes.</title>
        <authorList>
            <person name="Butler G."/>
            <person name="Rasmussen M.D."/>
            <person name="Lin M.F."/>
            <person name="Santos M.A."/>
            <person name="Sakthikumar S."/>
            <person name="Munro C.A."/>
            <person name="Rheinbay E."/>
            <person name="Grabherr M."/>
            <person name="Forche A."/>
            <person name="Reedy J.L."/>
            <person name="Agrafioti I."/>
            <person name="Arnaud M.B."/>
            <person name="Bates S."/>
            <person name="Brown A.J."/>
            <person name="Brunke S."/>
            <person name="Costanzo M.C."/>
            <person name="Fitzpatrick D.A."/>
            <person name="de Groot P.W."/>
            <person name="Harris D."/>
            <person name="Hoyer L.L."/>
            <person name="Hube B."/>
            <person name="Klis F.M."/>
            <person name="Kodira C."/>
            <person name="Lennard N."/>
            <person name="Logue M.E."/>
            <person name="Martin R."/>
            <person name="Neiman A.M."/>
            <person name="Nikolaou E."/>
            <person name="Quail M.A."/>
            <person name="Quinn J."/>
            <person name="Santos M.C."/>
            <person name="Schmitzberger F.F."/>
            <person name="Sherlock G."/>
            <person name="Shah P."/>
            <person name="Silverstein K.A."/>
            <person name="Skrzypek M.S."/>
            <person name="Soll D."/>
            <person name="Staggs R."/>
            <person name="Stansfield I."/>
            <person name="Stumpf M.P."/>
            <person name="Sudbery P.E."/>
            <person name="Srikantha T."/>
            <person name="Zeng Q."/>
            <person name="Berman J."/>
            <person name="Berriman M."/>
            <person name="Heitman J."/>
            <person name="Gow N.A."/>
            <person name="Lorenz M.C."/>
            <person name="Birren B.W."/>
            <person name="Kellis M."/>
            <person name="Cuomo C.A."/>
        </authorList>
    </citation>
    <scope>NUCLEOTIDE SEQUENCE [LARGE SCALE GENOMIC DNA]</scope>
    <source>
        <strain evidence="8">ATCC 11503 / BCRC 21390 / CBS 2605 / JCM 1781 / NBRC 1676 / NRRL YB-4239</strain>
    </source>
</reference>
<dbReference type="Proteomes" id="UP000001996">
    <property type="component" value="Unassembled WGS sequence"/>
</dbReference>
<dbReference type="HOGENOM" id="CLU_002173_5_1_1"/>
<evidence type="ECO:0000313" key="8">
    <source>
        <dbReference type="Proteomes" id="UP000001996"/>
    </source>
</evidence>
<dbReference type="FunFam" id="3.30.2410.10:FF:000003">
    <property type="entry name" value="probable E3 ubiquitin-protein ligase HERC4 isoform X1"/>
    <property type="match status" value="1"/>
</dbReference>
<evidence type="ECO:0000256" key="1">
    <source>
        <dbReference type="ARBA" id="ARBA00000885"/>
    </source>
</evidence>
<comment type="catalytic activity">
    <reaction evidence="1">
        <text>S-ubiquitinyl-[E2 ubiquitin-conjugating enzyme]-L-cysteine + [acceptor protein]-L-lysine = [E2 ubiquitin-conjugating enzyme]-L-cysteine + N(6)-ubiquitinyl-[acceptor protein]-L-lysine.</text>
        <dbReference type="EC" id="2.3.2.26"/>
    </reaction>
</comment>
<dbReference type="GO" id="GO:0031499">
    <property type="term" value="C:TRAMP complex"/>
    <property type="evidence" value="ECO:0007669"/>
    <property type="project" value="EnsemblFungi"/>
</dbReference>
<dbReference type="STRING" id="379508.A5DZ67"/>
<evidence type="ECO:0000256" key="2">
    <source>
        <dbReference type="ARBA" id="ARBA00012485"/>
    </source>
</evidence>
<dbReference type="InterPro" id="IPR000569">
    <property type="entry name" value="HECT_dom"/>
</dbReference>
<dbReference type="InParanoid" id="A5DZ67"/>
<feature type="active site" description="Glycyl thioester intermediate" evidence="5">
    <location>
        <position position="890"/>
    </location>
</feature>
<dbReference type="FunCoup" id="A5DZ67">
    <property type="interactions" value="62"/>
</dbReference>
<dbReference type="Gene3D" id="3.30.2410.10">
    <property type="entry name" value="Hect, E3 ligase catalytic domain"/>
    <property type="match status" value="1"/>
</dbReference>
<sequence>MTISANQCNGPIQKPKLEPVNSRSGWNLNKIFSFGTSVAKKTSSCNARESTCSKNNQAENSSTQGIETREELVQSNVLTSSTPSTKDIHKCFCCGTILAVPPRAGKFRCSICQTTNILVELITKPELDERIGMEKGSEPISVALVKSLISECYDRLQKNKTDLGSSKSLHEIFDPLGKYLYDVFSSHDTLNKAFFSKPQYEMLNSSNKTNSVHVDRKGIKEVFFLLTTLPTKRPLYYALKGANCLLRRLERVFTRGLDEDRWVFILFEIPFFQISLTPPSVQKVPKMTDAPEIRMLCYEILKRCLGVLSNIHDSKKTKQIVLNFAKMDESAFFSILEVFNLYLSFQLKKYYCVANNPQNSHDGSHSPNSILVPSLEDDEEYYRVVALKAELELASQSLVSLLIPGNSKHLDAGPSRSYSSKKSRKENKIKLLQYGNDWRIHSVLVAILFLFRANRLRSKPIPTYHFYNFLVDYVHIKVDFDTWQRDERRVQRKDAIMRDVLNSIHGSGARNSKSVNFNFYMCQYPFTISLGSKISILEHEARRQMERKAEEAFINSLDKRVVFDTHLRISVRRDHVVQDSLRCLQNNLGSFKKSLRVLFLNEPGIDAGGVRKEWFMLLTKEIFNPLSGMFSNIEDSNLLWFALGPTEREDMYQLFGSILGLALYNSTVLELNFPQALYKVLAGKSLNQLDYKTLHPTIYRSLSSLRKVDANELNTLGLTFEVTYKDVLGTTQTKELIEGGADVLVDESNLEQYIDLYTLFFLRDGVSRQLDAFIDGFKNVIGGNALSLFDEEEIELLLCGHTDHGIDVEILESVTKYTGWPSAQEAKNSTVIKWFWEIMQSMDQNHRKLLMSFVTGSDRVPATGIQNLPFRIHLLNDNQDSCRLPLAHTCFNELAIYNYSSKEKLSQKLYRAMEESSGFGIK</sequence>
<dbReference type="InterPro" id="IPR044611">
    <property type="entry name" value="E3A/B/C-like"/>
</dbReference>
<dbReference type="Gene3D" id="3.90.1750.10">
    <property type="entry name" value="Hect, E3 ligase catalytic domains"/>
    <property type="match status" value="1"/>
</dbReference>
<dbReference type="InterPro" id="IPR035983">
    <property type="entry name" value="Hect_E3_ubiquitin_ligase"/>
</dbReference>
<evidence type="ECO:0000313" key="7">
    <source>
        <dbReference type="EMBL" id="EDK44475.1"/>
    </source>
</evidence>
<dbReference type="EC" id="2.3.2.26" evidence="2"/>
<dbReference type="PANTHER" id="PTHR45700">
    <property type="entry name" value="UBIQUITIN-PROTEIN LIGASE E3C"/>
    <property type="match status" value="1"/>
</dbReference>
<accession>A5DZ67</accession>